<dbReference type="SUPFAM" id="SSF57863">
    <property type="entry name" value="ArfGap/RecO-like zinc finger"/>
    <property type="match status" value="1"/>
</dbReference>
<dbReference type="PANTHER" id="PTHR33991:SF1">
    <property type="entry name" value="DNA REPAIR PROTEIN RECO"/>
    <property type="match status" value="1"/>
</dbReference>
<evidence type="ECO:0000256" key="3">
    <source>
        <dbReference type="ARBA" id="ARBA00022763"/>
    </source>
</evidence>
<evidence type="ECO:0000313" key="10">
    <source>
        <dbReference type="Proteomes" id="UP000287224"/>
    </source>
</evidence>
<dbReference type="InterPro" id="IPR003717">
    <property type="entry name" value="RecO"/>
</dbReference>
<dbReference type="OrthoDB" id="9797083at2"/>
<comment type="caution">
    <text evidence="9">The sequence shown here is derived from an EMBL/GenBank/DDBJ whole genome shotgun (WGS) entry which is preliminary data.</text>
</comment>
<evidence type="ECO:0000256" key="5">
    <source>
        <dbReference type="ARBA" id="ARBA00023204"/>
    </source>
</evidence>
<gene>
    <name evidence="7 9" type="primary">recO</name>
    <name evidence="9" type="ORF">KDAU_27800</name>
</gene>
<dbReference type="Pfam" id="PF11967">
    <property type="entry name" value="RecO_N"/>
    <property type="match status" value="1"/>
</dbReference>
<keyword evidence="5 7" id="KW-0234">DNA repair</keyword>
<dbReference type="InterPro" id="IPR022572">
    <property type="entry name" value="DNA_rep/recomb_RecO_N"/>
</dbReference>
<dbReference type="InterPro" id="IPR037278">
    <property type="entry name" value="ARFGAP/RecO"/>
</dbReference>
<reference evidence="10" key="1">
    <citation type="submission" date="2018-12" db="EMBL/GenBank/DDBJ databases">
        <title>Tengunoibacter tsumagoiensis gen. nov., sp. nov., Dictyobacter kobayashii sp. nov., D. alpinus sp. nov., and D. joshuensis sp. nov. and description of Dictyobacteraceae fam. nov. within the order Ktedonobacterales isolated from Tengu-no-mugimeshi.</title>
        <authorList>
            <person name="Wang C.M."/>
            <person name="Zheng Y."/>
            <person name="Sakai Y."/>
            <person name="Toyoda A."/>
            <person name="Minakuchi Y."/>
            <person name="Abe K."/>
            <person name="Yokota A."/>
            <person name="Yabe S."/>
        </authorList>
    </citation>
    <scope>NUCLEOTIDE SEQUENCE [LARGE SCALE GENOMIC DNA]</scope>
    <source>
        <strain evidence="10">S-27</strain>
    </source>
</reference>
<evidence type="ECO:0000256" key="4">
    <source>
        <dbReference type="ARBA" id="ARBA00023172"/>
    </source>
</evidence>
<feature type="domain" description="DNA replication/recombination mediator RecO N-terminal" evidence="8">
    <location>
        <begin position="6"/>
        <end position="82"/>
    </location>
</feature>
<evidence type="ECO:0000256" key="6">
    <source>
        <dbReference type="ARBA" id="ARBA00033409"/>
    </source>
</evidence>
<dbReference type="SUPFAM" id="SSF50249">
    <property type="entry name" value="Nucleic acid-binding proteins"/>
    <property type="match status" value="1"/>
</dbReference>
<dbReference type="GO" id="GO:0006302">
    <property type="term" value="P:double-strand break repair"/>
    <property type="evidence" value="ECO:0007669"/>
    <property type="project" value="TreeGrafter"/>
</dbReference>
<dbReference type="InterPro" id="IPR042242">
    <property type="entry name" value="RecO_C"/>
</dbReference>
<accession>A0A401ZEY8</accession>
<dbReference type="GO" id="GO:0043590">
    <property type="term" value="C:bacterial nucleoid"/>
    <property type="evidence" value="ECO:0007669"/>
    <property type="project" value="TreeGrafter"/>
</dbReference>
<dbReference type="RefSeq" id="WP_126596492.1">
    <property type="nucleotide sequence ID" value="NZ_BIFQ01000001.1"/>
</dbReference>
<dbReference type="NCBIfam" id="TIGR00613">
    <property type="entry name" value="reco"/>
    <property type="match status" value="2"/>
</dbReference>
<organism evidence="9 10">
    <name type="scientific">Dictyobacter aurantiacus</name>
    <dbReference type="NCBI Taxonomy" id="1936993"/>
    <lineage>
        <taxon>Bacteria</taxon>
        <taxon>Bacillati</taxon>
        <taxon>Chloroflexota</taxon>
        <taxon>Ktedonobacteria</taxon>
        <taxon>Ktedonobacterales</taxon>
        <taxon>Dictyobacteraceae</taxon>
        <taxon>Dictyobacter</taxon>
    </lineage>
</organism>
<keyword evidence="4 7" id="KW-0233">DNA recombination</keyword>
<dbReference type="PANTHER" id="PTHR33991">
    <property type="entry name" value="DNA REPAIR PROTEIN RECO"/>
    <property type="match status" value="1"/>
</dbReference>
<keyword evidence="3 7" id="KW-0227">DNA damage</keyword>
<name>A0A401ZEY8_9CHLR</name>
<dbReference type="AlphaFoldDB" id="A0A401ZEY8"/>
<keyword evidence="10" id="KW-1185">Reference proteome</keyword>
<dbReference type="GO" id="GO:0006310">
    <property type="term" value="P:DNA recombination"/>
    <property type="evidence" value="ECO:0007669"/>
    <property type="project" value="UniProtKB-UniRule"/>
</dbReference>
<evidence type="ECO:0000313" key="9">
    <source>
        <dbReference type="EMBL" id="GCE05451.1"/>
    </source>
</evidence>
<sequence>MREQRSYSAEAIILKRTDLGEADRVLTLFTPYKGKIRSLAKGVRRPGSKKAGHLELLCYSELQLAMGRTFDIITQAQTKENFFHLRNELWHMTCGFYLAELVDRFVEDNMQQQDVYSLLLLALRVLEADAAQIQQRRAQGEISSSHDLDRSRLLLRYFEIHLLSYIGYEPVLRQCAHCQAELKPEQNGFTPALGGALCPNCSHLWSQSLSMNALKVLRLLQRTEWSKVPNLHLDARLQAEIEAAMHSLIRFHLERDLKSWSFLEMLNVQRQ</sequence>
<evidence type="ECO:0000259" key="8">
    <source>
        <dbReference type="Pfam" id="PF11967"/>
    </source>
</evidence>
<protein>
    <recommendedName>
        <fullName evidence="2 7">DNA repair protein RecO</fullName>
    </recommendedName>
    <alternativeName>
        <fullName evidence="6 7">Recombination protein O</fullName>
    </alternativeName>
</protein>
<dbReference type="Gene3D" id="1.20.1440.120">
    <property type="entry name" value="Recombination protein O, C-terminal domain"/>
    <property type="match status" value="1"/>
</dbReference>
<dbReference type="Proteomes" id="UP000287224">
    <property type="component" value="Unassembled WGS sequence"/>
</dbReference>
<dbReference type="Pfam" id="PF02565">
    <property type="entry name" value="RecO_C"/>
    <property type="match status" value="2"/>
</dbReference>
<evidence type="ECO:0000256" key="2">
    <source>
        <dbReference type="ARBA" id="ARBA00021310"/>
    </source>
</evidence>
<comment type="function">
    <text evidence="7">Involved in DNA repair and RecF pathway recombination.</text>
</comment>
<dbReference type="HAMAP" id="MF_00201">
    <property type="entry name" value="RecO"/>
    <property type="match status" value="1"/>
</dbReference>
<proteinExistence type="inferred from homology"/>
<evidence type="ECO:0000256" key="1">
    <source>
        <dbReference type="ARBA" id="ARBA00007452"/>
    </source>
</evidence>
<dbReference type="Gene3D" id="2.40.50.140">
    <property type="entry name" value="Nucleic acid-binding proteins"/>
    <property type="match status" value="1"/>
</dbReference>
<dbReference type="InterPro" id="IPR012340">
    <property type="entry name" value="NA-bd_OB-fold"/>
</dbReference>
<evidence type="ECO:0000256" key="7">
    <source>
        <dbReference type="HAMAP-Rule" id="MF_00201"/>
    </source>
</evidence>
<comment type="similarity">
    <text evidence="1 7">Belongs to the RecO family.</text>
</comment>
<dbReference type="EMBL" id="BIFQ01000001">
    <property type="protein sequence ID" value="GCE05451.1"/>
    <property type="molecule type" value="Genomic_DNA"/>
</dbReference>